<sequence length="121" mass="13535">MAWTAFDRAYQKVHRVAGGEEPCGVRSHRPFYPLDDLERQAVPVGELIPDQQGAVLPRNLRWNLSDSQREAREEAAVRREEADGHPMPLPAPRLAHGALRCTVCQRSLAPELAAAGRHLLR</sequence>
<organism evidence="2 3">
    <name type="scientific">Streptomyces venezuelae</name>
    <dbReference type="NCBI Taxonomy" id="54571"/>
    <lineage>
        <taxon>Bacteria</taxon>
        <taxon>Bacillati</taxon>
        <taxon>Actinomycetota</taxon>
        <taxon>Actinomycetes</taxon>
        <taxon>Kitasatosporales</taxon>
        <taxon>Streptomycetaceae</taxon>
        <taxon>Streptomyces</taxon>
    </lineage>
</organism>
<feature type="region of interest" description="Disordered" evidence="1">
    <location>
        <begin position="69"/>
        <end position="91"/>
    </location>
</feature>
<dbReference type="EMBL" id="CP029189">
    <property type="protein sequence ID" value="QES58066.1"/>
    <property type="molecule type" value="Genomic_DNA"/>
</dbReference>
<evidence type="ECO:0000313" key="2">
    <source>
        <dbReference type="EMBL" id="QES58066.1"/>
    </source>
</evidence>
<accession>A0A5P2DSM5</accession>
<name>A0A5P2DSM5_STRVZ</name>
<dbReference type="Proteomes" id="UP000324101">
    <property type="component" value="Chromosome"/>
</dbReference>
<evidence type="ECO:0000313" key="3">
    <source>
        <dbReference type="Proteomes" id="UP000324101"/>
    </source>
</evidence>
<protein>
    <submittedName>
        <fullName evidence="2">Uncharacterized protein</fullName>
    </submittedName>
</protein>
<proteinExistence type="predicted"/>
<gene>
    <name evidence="2" type="ORF">DEJ51_31215</name>
</gene>
<feature type="compositionally biased region" description="Basic and acidic residues" evidence="1">
    <location>
        <begin position="69"/>
        <end position="84"/>
    </location>
</feature>
<reference evidence="2 3" key="1">
    <citation type="submission" date="2018-05" db="EMBL/GenBank/DDBJ databases">
        <title>Streptomyces venezuelae.</title>
        <authorList>
            <person name="Kim W."/>
            <person name="Lee N."/>
            <person name="Cho B.-K."/>
        </authorList>
    </citation>
    <scope>NUCLEOTIDE SEQUENCE [LARGE SCALE GENOMIC DNA]</scope>
    <source>
        <strain evidence="2 3">ATCC 21018</strain>
    </source>
</reference>
<dbReference type="OrthoDB" id="4518752at2"/>
<dbReference type="AlphaFoldDB" id="A0A5P2DSM5"/>
<dbReference type="RefSeq" id="WP_150260976.1">
    <property type="nucleotide sequence ID" value="NZ_CP029189.1"/>
</dbReference>
<evidence type="ECO:0000256" key="1">
    <source>
        <dbReference type="SAM" id="MobiDB-lite"/>
    </source>
</evidence>